<name>A0A7S1JCE2_9EUGL</name>
<proteinExistence type="predicted"/>
<accession>A0A7S1JCE2</accession>
<evidence type="ECO:0000256" key="1">
    <source>
        <dbReference type="SAM" id="MobiDB-lite"/>
    </source>
</evidence>
<feature type="compositionally biased region" description="Basic and acidic residues" evidence="1">
    <location>
        <begin position="40"/>
        <end position="53"/>
    </location>
</feature>
<dbReference type="AlphaFoldDB" id="A0A7S1JCE2"/>
<dbReference type="EMBL" id="HBGA01135618">
    <property type="protein sequence ID" value="CAD9039139.1"/>
    <property type="molecule type" value="Transcribed_RNA"/>
</dbReference>
<evidence type="ECO:0000313" key="2">
    <source>
        <dbReference type="EMBL" id="CAD9039139.1"/>
    </source>
</evidence>
<sequence length="114" mass="12350">MWGVAWLYHHEPSTQTTRTPPRRPPEGGQRVRSRRHAPHDHRTAARSCGHDTFRATAATHGCRSTNGTRRQACLGGAGPGPGRAPGAKSPAEAAHHNRTRPPATTDTRTHSDGR</sequence>
<organism evidence="2">
    <name type="scientific">Eutreptiella gymnastica</name>
    <dbReference type="NCBI Taxonomy" id="73025"/>
    <lineage>
        <taxon>Eukaryota</taxon>
        <taxon>Discoba</taxon>
        <taxon>Euglenozoa</taxon>
        <taxon>Euglenida</taxon>
        <taxon>Spirocuta</taxon>
        <taxon>Euglenophyceae</taxon>
        <taxon>Eutreptiales</taxon>
        <taxon>Eutreptiaceae</taxon>
        <taxon>Eutreptiella</taxon>
    </lineage>
</organism>
<reference evidence="2" key="1">
    <citation type="submission" date="2021-01" db="EMBL/GenBank/DDBJ databases">
        <authorList>
            <person name="Corre E."/>
            <person name="Pelletier E."/>
            <person name="Niang G."/>
            <person name="Scheremetjew M."/>
            <person name="Finn R."/>
            <person name="Kale V."/>
            <person name="Holt S."/>
            <person name="Cochrane G."/>
            <person name="Meng A."/>
            <person name="Brown T."/>
            <person name="Cohen L."/>
        </authorList>
    </citation>
    <scope>NUCLEOTIDE SEQUENCE</scope>
    <source>
        <strain evidence="2">NIES-381</strain>
    </source>
</reference>
<protein>
    <submittedName>
        <fullName evidence="2">Uncharacterized protein</fullName>
    </submittedName>
</protein>
<gene>
    <name evidence="2" type="ORF">EGYM00392_LOCUS50302</name>
</gene>
<feature type="region of interest" description="Disordered" evidence="1">
    <location>
        <begin position="1"/>
        <end position="114"/>
    </location>
</feature>